<evidence type="ECO:0000256" key="7">
    <source>
        <dbReference type="RuleBase" id="RU365044"/>
    </source>
</evidence>
<dbReference type="Gene3D" id="2.170.150.20">
    <property type="entry name" value="Peptide methionine sulfoxide reductase"/>
    <property type="match status" value="1"/>
</dbReference>
<evidence type="ECO:0000259" key="9">
    <source>
        <dbReference type="PROSITE" id="PS51790"/>
    </source>
</evidence>
<dbReference type="PANTHER" id="PTHR10173">
    <property type="entry name" value="METHIONINE SULFOXIDE REDUCTASE"/>
    <property type="match status" value="1"/>
</dbReference>
<dbReference type="GO" id="GO:0006979">
    <property type="term" value="P:response to oxidative stress"/>
    <property type="evidence" value="ECO:0007669"/>
    <property type="project" value="InterPro"/>
</dbReference>
<dbReference type="GO" id="GO:0030091">
    <property type="term" value="P:protein repair"/>
    <property type="evidence" value="ECO:0007669"/>
    <property type="project" value="InterPro"/>
</dbReference>
<evidence type="ECO:0000256" key="6">
    <source>
        <dbReference type="ARBA" id="ARBA00048488"/>
    </source>
</evidence>
<comment type="function">
    <text evidence="7">Catalyzes the reduction of methionine sulfoxide (MetSO) to methionine in proteins. Plays a protective role against oxidative stress by restoring activity to proteins that have been inactivated by methionine oxidation. MSRB family specifically reduces the MetSO R-enantiomer.</text>
</comment>
<evidence type="ECO:0000256" key="8">
    <source>
        <dbReference type="SAM" id="MobiDB-lite"/>
    </source>
</evidence>
<name>A0AAQ3K554_9LILI</name>
<evidence type="ECO:0000256" key="5">
    <source>
        <dbReference type="ARBA" id="ARBA00023284"/>
    </source>
</evidence>
<dbReference type="Proteomes" id="UP001327560">
    <property type="component" value="Chromosome 3"/>
</dbReference>
<dbReference type="EC" id="1.8.4.12" evidence="7"/>
<accession>A0AAQ3K554</accession>
<dbReference type="InterPro" id="IPR002579">
    <property type="entry name" value="Met_Sox_Rdtase_MsrB_dom"/>
</dbReference>
<dbReference type="PANTHER" id="PTHR10173:SF52">
    <property type="entry name" value="METHIONINE-R-SULFOXIDE REDUCTASE B1"/>
    <property type="match status" value="1"/>
</dbReference>
<dbReference type="EMBL" id="CP136892">
    <property type="protein sequence ID" value="WOL02238.1"/>
    <property type="molecule type" value="Genomic_DNA"/>
</dbReference>
<dbReference type="PROSITE" id="PS51790">
    <property type="entry name" value="MSRB"/>
    <property type="match status" value="1"/>
</dbReference>
<dbReference type="GO" id="GO:0005737">
    <property type="term" value="C:cytoplasm"/>
    <property type="evidence" value="ECO:0007669"/>
    <property type="project" value="TreeGrafter"/>
</dbReference>
<dbReference type="FunFam" id="2.170.150.20:FF:000001">
    <property type="entry name" value="Peptide methionine sulfoxide reductase MsrB"/>
    <property type="match status" value="1"/>
</dbReference>
<keyword evidence="3 7" id="KW-0862">Zinc</keyword>
<dbReference type="AlphaFoldDB" id="A0AAQ3K554"/>
<dbReference type="Pfam" id="PF01641">
    <property type="entry name" value="SelR"/>
    <property type="match status" value="1"/>
</dbReference>
<evidence type="ECO:0000256" key="1">
    <source>
        <dbReference type="ARBA" id="ARBA00007174"/>
    </source>
</evidence>
<dbReference type="SUPFAM" id="SSF51316">
    <property type="entry name" value="Mss4-like"/>
    <property type="match status" value="1"/>
</dbReference>
<sequence>MATRAVLRSVPSATNLYPIPTVSTHRLSEPLAVVSVSRAAKACSCRKRSSIRAMGSSPSSQKPDQVQEPAKVNPASLSDEEWKKKLTNEQYYITRQKGTERAFTGEYWNTKTPGTYHCICCDTPLFESSTKFDSGTGWPSYYEPIGNNVKSKLDMSIIFMPRTEVLCATCDAHLGHVFDDGPPPTGKRYCINSASLKLKPK</sequence>
<keyword evidence="4 7" id="KW-0560">Oxidoreductase</keyword>
<comment type="catalytic activity">
    <reaction evidence="6 7">
        <text>L-methionyl-[protein] + [thioredoxin]-disulfide + H2O = L-methionyl-(R)-S-oxide-[protein] + [thioredoxin]-dithiol</text>
        <dbReference type="Rhea" id="RHEA:24164"/>
        <dbReference type="Rhea" id="RHEA-COMP:10698"/>
        <dbReference type="Rhea" id="RHEA-COMP:10700"/>
        <dbReference type="Rhea" id="RHEA-COMP:12313"/>
        <dbReference type="Rhea" id="RHEA-COMP:12314"/>
        <dbReference type="ChEBI" id="CHEBI:15377"/>
        <dbReference type="ChEBI" id="CHEBI:16044"/>
        <dbReference type="ChEBI" id="CHEBI:29950"/>
        <dbReference type="ChEBI" id="CHEBI:45764"/>
        <dbReference type="ChEBI" id="CHEBI:50058"/>
        <dbReference type="EC" id="1.8.4.12"/>
    </reaction>
</comment>
<evidence type="ECO:0000256" key="3">
    <source>
        <dbReference type="ARBA" id="ARBA00022833"/>
    </source>
</evidence>
<dbReference type="GO" id="GO:0033743">
    <property type="term" value="F:peptide-methionine (R)-S-oxide reductase activity"/>
    <property type="evidence" value="ECO:0007669"/>
    <property type="project" value="UniProtKB-EC"/>
</dbReference>
<keyword evidence="11" id="KW-1185">Reference proteome</keyword>
<feature type="domain" description="MsrB" evidence="9">
    <location>
        <begin position="79"/>
        <end position="201"/>
    </location>
</feature>
<keyword evidence="2 7" id="KW-0479">Metal-binding</keyword>
<feature type="region of interest" description="Disordered" evidence="8">
    <location>
        <begin position="51"/>
        <end position="77"/>
    </location>
</feature>
<dbReference type="InterPro" id="IPR011057">
    <property type="entry name" value="Mss4-like_sf"/>
</dbReference>
<dbReference type="GO" id="GO:0046872">
    <property type="term" value="F:metal ion binding"/>
    <property type="evidence" value="ECO:0007669"/>
    <property type="project" value="UniProtKB-KW"/>
</dbReference>
<keyword evidence="5" id="KW-0676">Redox-active center</keyword>
<evidence type="ECO:0000313" key="11">
    <source>
        <dbReference type="Proteomes" id="UP001327560"/>
    </source>
</evidence>
<comment type="similarity">
    <text evidence="1 7">Belongs to the MsrB Met sulfoxide reductase family.</text>
</comment>
<reference evidence="10 11" key="1">
    <citation type="submission" date="2023-10" db="EMBL/GenBank/DDBJ databases">
        <title>Chromosome-scale genome assembly provides insights into flower coloration mechanisms of Canna indica.</title>
        <authorList>
            <person name="Li C."/>
        </authorList>
    </citation>
    <scope>NUCLEOTIDE SEQUENCE [LARGE SCALE GENOMIC DNA]</scope>
    <source>
        <tissue evidence="10">Flower</tissue>
    </source>
</reference>
<gene>
    <name evidence="10" type="ORF">Cni_G10957</name>
</gene>
<evidence type="ECO:0000256" key="2">
    <source>
        <dbReference type="ARBA" id="ARBA00022723"/>
    </source>
</evidence>
<organism evidence="10 11">
    <name type="scientific">Canna indica</name>
    <name type="common">Indian-shot</name>
    <dbReference type="NCBI Taxonomy" id="4628"/>
    <lineage>
        <taxon>Eukaryota</taxon>
        <taxon>Viridiplantae</taxon>
        <taxon>Streptophyta</taxon>
        <taxon>Embryophyta</taxon>
        <taxon>Tracheophyta</taxon>
        <taxon>Spermatophyta</taxon>
        <taxon>Magnoliopsida</taxon>
        <taxon>Liliopsida</taxon>
        <taxon>Zingiberales</taxon>
        <taxon>Cannaceae</taxon>
        <taxon>Canna</taxon>
    </lineage>
</organism>
<proteinExistence type="inferred from homology"/>
<protein>
    <recommendedName>
        <fullName evidence="7">Peptide-methionine (R)-S-oxide reductase</fullName>
        <ecNumber evidence="7">1.8.4.12</ecNumber>
    </recommendedName>
</protein>
<dbReference type="NCBIfam" id="TIGR00357">
    <property type="entry name" value="peptide-methionine (R)-S-oxide reductase MsrB"/>
    <property type="match status" value="1"/>
</dbReference>
<comment type="cofactor">
    <cofactor evidence="7">
        <name>Zn(2+)</name>
        <dbReference type="ChEBI" id="CHEBI:29105"/>
    </cofactor>
    <text evidence="7">Binds 1 zinc ion per subunit.</text>
</comment>
<evidence type="ECO:0000313" key="10">
    <source>
        <dbReference type="EMBL" id="WOL02238.1"/>
    </source>
</evidence>
<evidence type="ECO:0000256" key="4">
    <source>
        <dbReference type="ARBA" id="ARBA00023002"/>
    </source>
</evidence>
<dbReference type="InterPro" id="IPR028427">
    <property type="entry name" value="Met_Sox_Rdtase_MsrB"/>
</dbReference>